<keyword evidence="2" id="KW-1185">Reference proteome</keyword>
<dbReference type="HOGENOM" id="CLU_2126927_0_0_1"/>
<evidence type="ECO:0000313" key="2">
    <source>
        <dbReference type="Proteomes" id="UP000027265"/>
    </source>
</evidence>
<sequence length="114" mass="12760">FQDRIANAVGILPRTQDELNAIIQQAVDKATEKIVEEELKPLCDDVATLKAKSRKLEKLCEELSTKVDSTRKGLLDLRSIAITSNDIAKLEKAHDADMHELKKRVGFYVSLPQS</sequence>
<dbReference type="Proteomes" id="UP000027265">
    <property type="component" value="Unassembled WGS sequence"/>
</dbReference>
<protein>
    <submittedName>
        <fullName evidence="1">Uncharacterized protein</fullName>
    </submittedName>
</protein>
<dbReference type="EMBL" id="KL197743">
    <property type="protein sequence ID" value="KDQ52055.1"/>
    <property type="molecule type" value="Genomic_DNA"/>
</dbReference>
<gene>
    <name evidence="1" type="ORF">JAAARDRAFT_198705</name>
</gene>
<dbReference type="InParanoid" id="A0A067PDZ7"/>
<feature type="non-terminal residue" evidence="1">
    <location>
        <position position="1"/>
    </location>
</feature>
<name>A0A067PDZ7_9AGAM</name>
<organism evidence="1 2">
    <name type="scientific">Jaapia argillacea MUCL 33604</name>
    <dbReference type="NCBI Taxonomy" id="933084"/>
    <lineage>
        <taxon>Eukaryota</taxon>
        <taxon>Fungi</taxon>
        <taxon>Dikarya</taxon>
        <taxon>Basidiomycota</taxon>
        <taxon>Agaricomycotina</taxon>
        <taxon>Agaricomycetes</taxon>
        <taxon>Agaricomycetidae</taxon>
        <taxon>Jaapiales</taxon>
        <taxon>Jaapiaceae</taxon>
        <taxon>Jaapia</taxon>
    </lineage>
</organism>
<proteinExistence type="predicted"/>
<accession>A0A067PDZ7</accession>
<reference evidence="2" key="1">
    <citation type="journal article" date="2014" name="Proc. Natl. Acad. Sci. U.S.A.">
        <title>Extensive sampling of basidiomycete genomes demonstrates inadequacy of the white-rot/brown-rot paradigm for wood decay fungi.</title>
        <authorList>
            <person name="Riley R."/>
            <person name="Salamov A.A."/>
            <person name="Brown D.W."/>
            <person name="Nagy L.G."/>
            <person name="Floudas D."/>
            <person name="Held B.W."/>
            <person name="Levasseur A."/>
            <person name="Lombard V."/>
            <person name="Morin E."/>
            <person name="Otillar R."/>
            <person name="Lindquist E.A."/>
            <person name="Sun H."/>
            <person name="LaButti K.M."/>
            <person name="Schmutz J."/>
            <person name="Jabbour D."/>
            <person name="Luo H."/>
            <person name="Baker S.E."/>
            <person name="Pisabarro A.G."/>
            <person name="Walton J.D."/>
            <person name="Blanchette R.A."/>
            <person name="Henrissat B."/>
            <person name="Martin F."/>
            <person name="Cullen D."/>
            <person name="Hibbett D.S."/>
            <person name="Grigoriev I.V."/>
        </authorList>
    </citation>
    <scope>NUCLEOTIDE SEQUENCE [LARGE SCALE GENOMIC DNA]</scope>
    <source>
        <strain evidence="2">MUCL 33604</strain>
    </source>
</reference>
<evidence type="ECO:0000313" key="1">
    <source>
        <dbReference type="EMBL" id="KDQ52055.1"/>
    </source>
</evidence>
<dbReference type="AlphaFoldDB" id="A0A067PDZ7"/>